<dbReference type="PANTHER" id="PTHR34847">
    <property type="entry name" value="NODULATION PROTEIN U"/>
    <property type="match status" value="1"/>
</dbReference>
<dbReference type="EMBL" id="AOIM01000041">
    <property type="protein sequence ID" value="ELY87775.1"/>
    <property type="molecule type" value="Genomic_DNA"/>
</dbReference>
<dbReference type="RefSeq" id="WP_006654691.1">
    <property type="nucleotide sequence ID" value="NZ_AOIM01000041.1"/>
</dbReference>
<gene>
    <name evidence="5" type="ORF">C483_17798</name>
</gene>
<evidence type="ECO:0000256" key="2">
    <source>
        <dbReference type="SAM" id="MobiDB-lite"/>
    </source>
</evidence>
<dbReference type="Pfam" id="PF02543">
    <property type="entry name" value="Carbam_trans_N"/>
    <property type="match status" value="1"/>
</dbReference>
<dbReference type="AlphaFoldDB" id="L9ZMM2"/>
<dbReference type="CDD" id="cd24098">
    <property type="entry name" value="ASKHA_NBD_TobZ_N"/>
    <property type="match status" value="1"/>
</dbReference>
<dbReference type="Proteomes" id="UP000011519">
    <property type="component" value="Unassembled WGS sequence"/>
</dbReference>
<keyword evidence="5" id="KW-0808">Transferase</keyword>
<dbReference type="InterPro" id="IPR051338">
    <property type="entry name" value="NodU/CmcH_Carbamoyltrnsfr"/>
</dbReference>
<dbReference type="InterPro" id="IPR038152">
    <property type="entry name" value="Carbam_trans_C_sf"/>
</dbReference>
<keyword evidence="6" id="KW-1185">Reference proteome</keyword>
<comment type="similarity">
    <text evidence="1">Belongs to the NodU/CmcH family.</text>
</comment>
<dbReference type="GO" id="GO:0016740">
    <property type="term" value="F:transferase activity"/>
    <property type="evidence" value="ECO:0007669"/>
    <property type="project" value="UniProtKB-KW"/>
</dbReference>
<dbReference type="OrthoDB" id="42122at2157"/>
<organism evidence="5 6">
    <name type="scientific">Natrialba hulunbeirensis JCM 10989</name>
    <dbReference type="NCBI Taxonomy" id="1227493"/>
    <lineage>
        <taxon>Archaea</taxon>
        <taxon>Methanobacteriati</taxon>
        <taxon>Methanobacteriota</taxon>
        <taxon>Stenosarchaea group</taxon>
        <taxon>Halobacteria</taxon>
        <taxon>Halobacteriales</taxon>
        <taxon>Natrialbaceae</taxon>
        <taxon>Natrialba</taxon>
    </lineage>
</organism>
<dbReference type="InterPro" id="IPR003696">
    <property type="entry name" value="Carbtransf_dom"/>
</dbReference>
<dbReference type="Pfam" id="PF16861">
    <property type="entry name" value="Carbam_trans_C"/>
    <property type="match status" value="1"/>
</dbReference>
<evidence type="ECO:0000259" key="3">
    <source>
        <dbReference type="Pfam" id="PF02543"/>
    </source>
</evidence>
<accession>L9ZMM2</accession>
<reference evidence="5 6" key="1">
    <citation type="journal article" date="2014" name="PLoS Genet.">
        <title>Phylogenetically driven sequencing of extremely halophilic archaea reveals strategies for static and dynamic osmo-response.</title>
        <authorList>
            <person name="Becker E.A."/>
            <person name="Seitzer P.M."/>
            <person name="Tritt A."/>
            <person name="Larsen D."/>
            <person name="Krusor M."/>
            <person name="Yao A.I."/>
            <person name="Wu D."/>
            <person name="Madern D."/>
            <person name="Eisen J.A."/>
            <person name="Darling A.E."/>
            <person name="Facciotti M.T."/>
        </authorList>
    </citation>
    <scope>NUCLEOTIDE SEQUENCE [LARGE SCALE GENOMIC DNA]</scope>
    <source>
        <strain evidence="5 6">JCM 10989</strain>
    </source>
</reference>
<proteinExistence type="inferred from homology"/>
<feature type="domain" description="Carbamoyltransferase" evidence="3">
    <location>
        <begin position="17"/>
        <end position="351"/>
    </location>
</feature>
<comment type="caution">
    <text evidence="5">The sequence shown here is derived from an EMBL/GenBank/DDBJ whole genome shotgun (WGS) entry which is preliminary data.</text>
</comment>
<feature type="compositionally biased region" description="Basic and acidic residues" evidence="2">
    <location>
        <begin position="601"/>
        <end position="619"/>
    </location>
</feature>
<dbReference type="Gene3D" id="3.90.870.20">
    <property type="entry name" value="Carbamoyltransferase, C-terminal domain"/>
    <property type="match status" value="1"/>
</dbReference>
<dbReference type="Gene3D" id="3.30.420.40">
    <property type="match status" value="2"/>
</dbReference>
<dbReference type="PATRIC" id="fig|1227493.4.peg.3577"/>
<feature type="region of interest" description="Disordered" evidence="2">
    <location>
        <begin position="583"/>
        <end position="629"/>
    </location>
</feature>
<dbReference type="SUPFAM" id="SSF53067">
    <property type="entry name" value="Actin-like ATPase domain"/>
    <property type="match status" value="1"/>
</dbReference>
<dbReference type="InterPro" id="IPR031730">
    <property type="entry name" value="Carbam_trans_C"/>
</dbReference>
<dbReference type="InterPro" id="IPR043129">
    <property type="entry name" value="ATPase_NBD"/>
</dbReference>
<feature type="domain" description="Carbamoyltransferase C-terminal" evidence="4">
    <location>
        <begin position="400"/>
        <end position="570"/>
    </location>
</feature>
<evidence type="ECO:0000313" key="6">
    <source>
        <dbReference type="Proteomes" id="UP000011519"/>
    </source>
</evidence>
<evidence type="ECO:0000259" key="4">
    <source>
        <dbReference type="Pfam" id="PF16861"/>
    </source>
</evidence>
<name>L9ZMM2_9EURY</name>
<sequence length="641" mass="71085">MGDYTLAFKPAIGLYGQHDPSAVLFEDGTPVFGIEEERLTRQKHAPETFPTNAITACLDYRDLELADLEEIYLPYDPQLRSRIRSHYISDALRAPGVTRKLSALEETLVSEVQSKVAPTRKIENRLAEIGTPVPPIETLSHHRCHAASAFHPSGFDDALVLTIDAKGEFDSTVIWRGHQGGLTRVKTYEHPNSLGLFFAIITEFLGYRMFNGEGKVMGLAPYGEENPEIERTLRNLIDTGAEYDVTELTKRWGTGYGVERLEKEFGRTQKEDPESFTQWEKDLAYTAQKILQEIVTDIVRTYAPGIGSGNVALAGGVALNCKLNKAIRETAVVDDLFVQPVAHDAGLALGAGWVGKRPSAVESLTDVYYGPEYDTAEIESQLQTNKIDYAEPDDLERYVAERLADGALVGWFQGRMELGPRALGARSILADPRTAASRDRVNRFVKHREEWRPFAPSMREEAAAEYLVDGQPAPFMINSFDVDPEKADDLTAVVHPADETTRPQTVREDQHPRYHRLLTEFEAITDVPVLLNTSFNDHGEPIVNTPTEAVKDFYGMGLDVLVLEDFVLEKDAPATTQAQTIDVTTTSRTGQEGTRSSTCSRSDDSGQQRETASGERAFDDTPVTGEDTVTARLLSNLGTDR</sequence>
<dbReference type="PANTHER" id="PTHR34847:SF1">
    <property type="entry name" value="NODULATION PROTEIN U"/>
    <property type="match status" value="1"/>
</dbReference>
<protein>
    <submittedName>
        <fullName evidence="5">Carbamoyltransferase</fullName>
    </submittedName>
</protein>
<evidence type="ECO:0000256" key="1">
    <source>
        <dbReference type="ARBA" id="ARBA00006129"/>
    </source>
</evidence>
<evidence type="ECO:0000313" key="5">
    <source>
        <dbReference type="EMBL" id="ELY87775.1"/>
    </source>
</evidence>